<dbReference type="NCBIfam" id="TIGR04183">
    <property type="entry name" value="Por_Secre_tail"/>
    <property type="match status" value="1"/>
</dbReference>
<dbReference type="PROSITE" id="PS50853">
    <property type="entry name" value="FN3"/>
    <property type="match status" value="1"/>
</dbReference>
<dbReference type="SUPFAM" id="SSF49265">
    <property type="entry name" value="Fibronectin type III"/>
    <property type="match status" value="2"/>
</dbReference>
<feature type="signal peptide" evidence="3">
    <location>
        <begin position="1"/>
        <end position="22"/>
    </location>
</feature>
<dbReference type="Gene3D" id="2.60.40.10">
    <property type="entry name" value="Immunoglobulins"/>
    <property type="match status" value="2"/>
</dbReference>
<dbReference type="Pfam" id="PF23759">
    <property type="entry name" value="GBD_T9SS_assoc"/>
    <property type="match status" value="2"/>
</dbReference>
<feature type="domain" description="Fibronectin type-III" evidence="4">
    <location>
        <begin position="210"/>
        <end position="300"/>
    </location>
</feature>
<evidence type="ECO:0000256" key="1">
    <source>
        <dbReference type="ARBA" id="ARBA00022729"/>
    </source>
</evidence>
<dbReference type="InterPro" id="IPR003961">
    <property type="entry name" value="FN3_dom"/>
</dbReference>
<gene>
    <name evidence="5" type="ORF">EQG63_07295</name>
</gene>
<dbReference type="SMART" id="SM00060">
    <property type="entry name" value="FN3"/>
    <property type="match status" value="2"/>
</dbReference>
<evidence type="ECO:0000256" key="2">
    <source>
        <dbReference type="ARBA" id="ARBA00022737"/>
    </source>
</evidence>
<dbReference type="InterPro" id="IPR050991">
    <property type="entry name" value="ECM_Regulatory_Proteins"/>
</dbReference>
<reference evidence="6" key="1">
    <citation type="submission" date="2019-01" db="EMBL/GenBank/DDBJ databases">
        <title>Cytophagaceae bacterium strain CAR-16.</title>
        <authorList>
            <person name="Chen W.-M."/>
        </authorList>
    </citation>
    <scope>NUCLEOTIDE SEQUENCE [LARGE SCALE GENOMIC DNA]</scope>
    <source>
        <strain evidence="6">LLJ-11</strain>
    </source>
</reference>
<evidence type="ECO:0000313" key="5">
    <source>
        <dbReference type="EMBL" id="RXR19242.1"/>
    </source>
</evidence>
<evidence type="ECO:0000313" key="6">
    <source>
        <dbReference type="Proteomes" id="UP000290283"/>
    </source>
</evidence>
<evidence type="ECO:0000259" key="4">
    <source>
        <dbReference type="PROSITE" id="PS50853"/>
    </source>
</evidence>
<dbReference type="Pfam" id="PF00041">
    <property type="entry name" value="fn3"/>
    <property type="match status" value="1"/>
</dbReference>
<dbReference type="InterPro" id="IPR056600">
    <property type="entry name" value="GBD_T9SS_assoc"/>
</dbReference>
<dbReference type="Gene3D" id="2.60.120.380">
    <property type="match status" value="1"/>
</dbReference>
<dbReference type="OrthoDB" id="1412023at2"/>
<accession>A0A4Q1K3S9</accession>
<proteinExistence type="predicted"/>
<dbReference type="PANTHER" id="PTHR46708">
    <property type="entry name" value="TENASCIN"/>
    <property type="match status" value="1"/>
</dbReference>
<sequence length="868" mass="89262">MKKITLLIAFLLALVTSGYSQTIVIGTGTVSTGGTGSDPVDGYFEAMRYQVVYTAAELSASLTPYDQITALGFSISEDYAGGALLGYSIKMGHTSATNSATHNASSTSVVKNAFDYDPTVTAAGVFDMIVFDTPFVWNGVDNILIDICTDGPNAYVSPYGGVRVTNIANGSRRFRTDGAPACSVNTGTVNANRPNIQFNYVDGVPPSCLAPGGLAAAPVAATTATVSWNAVTPTPSVGYEYAISSTNTPPSGAGTPTTATSASFSGLTALSTYYVFVRSDCGSGFSSWSSVSFTTLLANDNFVDAEAVLCGATVTGDTSTATLDEDSAPDGFGCNLDGKNVWYKYTGLGTPELITLDLCASTFDTQVMVYTGTSGALTLIAGNDDSCGTRSLTSFTSNGTSTYYISIDGYTTSQGAYSMTLTCAPACTPAVTNQACASALAVATNGVDVSSDNTCGDVSAVQPSCDPFGTVQDVWFSFVAPASGNVSCLVTPTTMTSGNFAVLGGTDCGSLTEVAGTCNSNFTAGTTEILTGLTGGATYYVQVWSNTAEQGTFTINLTEPCLAPTGFAAGNFTATTADITWTPGVGSFEYVFDTNATDPAGAGTAIGVGAYTATGLTAGTVYYLHVRTDCGSSTFSPWANFAFMLPPTNDNCAGAIALTPGAIFEDQDVSGTVLGGTTAADVPSCATGVADVWYSVVVPASGTLTIETQEDAANSITDSVISVYSGACGALTEIDCDDESGLGSMSLLSLTGLNPGDTLYIEVSKWNSMPSTTVNQFLISAYDATLSTNSFDLNGFKAYPNPVKDIFKVSYTKNISTVSVTNLVGQEVLSKKVNALQSDVDMSALASGTYLVKITSEGLTKTLKVIKE</sequence>
<evidence type="ECO:0000256" key="3">
    <source>
        <dbReference type="SAM" id="SignalP"/>
    </source>
</evidence>
<dbReference type="RefSeq" id="WP_129435700.1">
    <property type="nucleotide sequence ID" value="NZ_SBKO01000002.1"/>
</dbReference>
<feature type="chain" id="PRO_5020277628" evidence="3">
    <location>
        <begin position="23"/>
        <end position="868"/>
    </location>
</feature>
<dbReference type="InterPro" id="IPR026444">
    <property type="entry name" value="Secre_tail"/>
</dbReference>
<name>A0A4Q1K3S9_9FLAO</name>
<organism evidence="5 6">
    <name type="scientific">Flavobacterium amnicola</name>
    <dbReference type="NCBI Taxonomy" id="2506422"/>
    <lineage>
        <taxon>Bacteria</taxon>
        <taxon>Pseudomonadati</taxon>
        <taxon>Bacteroidota</taxon>
        <taxon>Flavobacteriia</taxon>
        <taxon>Flavobacteriales</taxon>
        <taxon>Flavobacteriaceae</taxon>
        <taxon>Flavobacterium</taxon>
    </lineage>
</organism>
<keyword evidence="6" id="KW-1185">Reference proteome</keyword>
<comment type="caution">
    <text evidence="5">The sequence shown here is derived from an EMBL/GenBank/DDBJ whole genome shotgun (WGS) entry which is preliminary data.</text>
</comment>
<dbReference type="AlphaFoldDB" id="A0A4Q1K3S9"/>
<dbReference type="PANTHER" id="PTHR46708:SF2">
    <property type="entry name" value="FIBRONECTIN TYPE-III DOMAIN-CONTAINING PROTEIN"/>
    <property type="match status" value="1"/>
</dbReference>
<protein>
    <submittedName>
        <fullName evidence="5">T9SS type A sorting domain-containing protein</fullName>
    </submittedName>
</protein>
<dbReference type="Proteomes" id="UP000290283">
    <property type="component" value="Unassembled WGS sequence"/>
</dbReference>
<dbReference type="EMBL" id="SBKO01000002">
    <property type="protein sequence ID" value="RXR19242.1"/>
    <property type="molecule type" value="Genomic_DNA"/>
</dbReference>
<keyword evidence="1 3" id="KW-0732">Signal</keyword>
<dbReference type="InterPro" id="IPR036116">
    <property type="entry name" value="FN3_sf"/>
</dbReference>
<dbReference type="Pfam" id="PF18962">
    <property type="entry name" value="Por_Secre_tail"/>
    <property type="match status" value="1"/>
</dbReference>
<keyword evidence="2" id="KW-0677">Repeat</keyword>
<dbReference type="InterPro" id="IPR013783">
    <property type="entry name" value="Ig-like_fold"/>
</dbReference>